<comment type="catalytic activity">
    <reaction evidence="9">
        <text>L-seryl-[protein] + ATP = O-phospho-L-seryl-[protein] + ADP + H(+)</text>
        <dbReference type="Rhea" id="RHEA:17989"/>
        <dbReference type="Rhea" id="RHEA-COMP:9863"/>
        <dbReference type="Rhea" id="RHEA-COMP:11604"/>
        <dbReference type="ChEBI" id="CHEBI:15378"/>
        <dbReference type="ChEBI" id="CHEBI:29999"/>
        <dbReference type="ChEBI" id="CHEBI:30616"/>
        <dbReference type="ChEBI" id="CHEBI:83421"/>
        <dbReference type="ChEBI" id="CHEBI:456216"/>
        <dbReference type="EC" id="2.7.11.1"/>
    </reaction>
</comment>
<keyword evidence="4" id="KW-0808">Transferase</keyword>
<evidence type="ECO:0000256" key="5">
    <source>
        <dbReference type="ARBA" id="ARBA00022741"/>
    </source>
</evidence>
<keyword evidence="13" id="KW-1185">Reference proteome</keyword>
<protein>
    <recommendedName>
        <fullName evidence="2">non-specific serine/threonine protein kinase</fullName>
        <ecNumber evidence="2">2.7.11.1</ecNumber>
    </recommendedName>
</protein>
<name>A0AAN8JZZ8_PATCE</name>
<dbReference type="InterPro" id="IPR000719">
    <property type="entry name" value="Prot_kinase_dom"/>
</dbReference>
<evidence type="ECO:0000313" key="13">
    <source>
        <dbReference type="Proteomes" id="UP001347796"/>
    </source>
</evidence>
<keyword evidence="7" id="KW-0067">ATP-binding</keyword>
<feature type="compositionally biased region" description="Acidic residues" evidence="10">
    <location>
        <begin position="355"/>
        <end position="370"/>
    </location>
</feature>
<dbReference type="Gene3D" id="1.10.510.10">
    <property type="entry name" value="Transferase(Phosphotransferase) domain 1"/>
    <property type="match status" value="1"/>
</dbReference>
<evidence type="ECO:0000256" key="4">
    <source>
        <dbReference type="ARBA" id="ARBA00022679"/>
    </source>
</evidence>
<feature type="region of interest" description="Disordered" evidence="10">
    <location>
        <begin position="283"/>
        <end position="370"/>
    </location>
</feature>
<organism evidence="12 13">
    <name type="scientific">Patella caerulea</name>
    <name type="common">Rayed Mediterranean limpet</name>
    <dbReference type="NCBI Taxonomy" id="87958"/>
    <lineage>
        <taxon>Eukaryota</taxon>
        <taxon>Metazoa</taxon>
        <taxon>Spiralia</taxon>
        <taxon>Lophotrochozoa</taxon>
        <taxon>Mollusca</taxon>
        <taxon>Gastropoda</taxon>
        <taxon>Patellogastropoda</taxon>
        <taxon>Patelloidea</taxon>
        <taxon>Patellidae</taxon>
        <taxon>Patella</taxon>
    </lineage>
</organism>
<dbReference type="AlphaFoldDB" id="A0AAN8JZZ8"/>
<comment type="similarity">
    <text evidence="1">Belongs to the protein kinase superfamily. NEK Ser/Thr protein kinase family. NIMA subfamily.</text>
</comment>
<gene>
    <name evidence="12" type="ORF">SNE40_001839</name>
</gene>
<dbReference type="GO" id="GO:0004674">
    <property type="term" value="F:protein serine/threonine kinase activity"/>
    <property type="evidence" value="ECO:0007669"/>
    <property type="project" value="UniProtKB-KW"/>
</dbReference>
<evidence type="ECO:0000313" key="12">
    <source>
        <dbReference type="EMBL" id="KAK6189863.1"/>
    </source>
</evidence>
<dbReference type="Proteomes" id="UP001347796">
    <property type="component" value="Unassembled WGS sequence"/>
</dbReference>
<dbReference type="CDD" id="cd08215">
    <property type="entry name" value="STKc_Nek"/>
    <property type="match status" value="1"/>
</dbReference>
<comment type="catalytic activity">
    <reaction evidence="8">
        <text>L-threonyl-[protein] + ATP = O-phospho-L-threonyl-[protein] + ADP + H(+)</text>
        <dbReference type="Rhea" id="RHEA:46608"/>
        <dbReference type="Rhea" id="RHEA-COMP:11060"/>
        <dbReference type="Rhea" id="RHEA-COMP:11605"/>
        <dbReference type="ChEBI" id="CHEBI:15378"/>
        <dbReference type="ChEBI" id="CHEBI:30013"/>
        <dbReference type="ChEBI" id="CHEBI:30616"/>
        <dbReference type="ChEBI" id="CHEBI:61977"/>
        <dbReference type="ChEBI" id="CHEBI:456216"/>
        <dbReference type="EC" id="2.7.11.1"/>
    </reaction>
</comment>
<dbReference type="EMBL" id="JAZGQO010000002">
    <property type="protein sequence ID" value="KAK6189863.1"/>
    <property type="molecule type" value="Genomic_DNA"/>
</dbReference>
<dbReference type="InterPro" id="IPR008271">
    <property type="entry name" value="Ser/Thr_kinase_AS"/>
</dbReference>
<evidence type="ECO:0000256" key="3">
    <source>
        <dbReference type="ARBA" id="ARBA00022527"/>
    </source>
</evidence>
<dbReference type="SUPFAM" id="SSF56112">
    <property type="entry name" value="Protein kinase-like (PK-like)"/>
    <property type="match status" value="1"/>
</dbReference>
<reference evidence="12 13" key="1">
    <citation type="submission" date="2024-01" db="EMBL/GenBank/DDBJ databases">
        <title>The genome of the rayed Mediterranean limpet Patella caerulea (Linnaeus, 1758).</title>
        <authorList>
            <person name="Anh-Thu Weber A."/>
            <person name="Halstead-Nussloch G."/>
        </authorList>
    </citation>
    <scope>NUCLEOTIDE SEQUENCE [LARGE SCALE GENOMIC DNA]</scope>
    <source>
        <strain evidence="12">AATW-2023a</strain>
        <tissue evidence="12">Whole specimen</tissue>
    </source>
</reference>
<dbReference type="InterPro" id="IPR051131">
    <property type="entry name" value="NEK_Ser/Thr_kinase_NIMA"/>
</dbReference>
<accession>A0AAN8JZZ8</accession>
<evidence type="ECO:0000256" key="9">
    <source>
        <dbReference type="ARBA" id="ARBA00048679"/>
    </source>
</evidence>
<evidence type="ECO:0000259" key="11">
    <source>
        <dbReference type="PROSITE" id="PS50011"/>
    </source>
</evidence>
<dbReference type="EC" id="2.7.11.1" evidence="2"/>
<dbReference type="SMART" id="SM00220">
    <property type="entry name" value="S_TKc"/>
    <property type="match status" value="1"/>
</dbReference>
<evidence type="ECO:0000256" key="7">
    <source>
        <dbReference type="ARBA" id="ARBA00022840"/>
    </source>
</evidence>
<dbReference type="Pfam" id="PF00069">
    <property type="entry name" value="Pkinase"/>
    <property type="match status" value="1"/>
</dbReference>
<proteinExistence type="inferred from homology"/>
<comment type="caution">
    <text evidence="12">The sequence shown here is derived from an EMBL/GenBank/DDBJ whole genome shotgun (WGS) entry which is preliminary data.</text>
</comment>
<keyword evidence="6" id="KW-0418">Kinase</keyword>
<evidence type="ECO:0000256" key="2">
    <source>
        <dbReference type="ARBA" id="ARBA00012513"/>
    </source>
</evidence>
<feature type="compositionally biased region" description="Basic and acidic residues" evidence="10">
    <location>
        <begin position="343"/>
        <end position="354"/>
    </location>
</feature>
<dbReference type="FunFam" id="1.10.510.10:FF:000869">
    <property type="entry name" value="Nek protein kinase"/>
    <property type="match status" value="1"/>
</dbReference>
<evidence type="ECO:0000256" key="8">
    <source>
        <dbReference type="ARBA" id="ARBA00047899"/>
    </source>
</evidence>
<dbReference type="PROSITE" id="PS00108">
    <property type="entry name" value="PROTEIN_KINASE_ST"/>
    <property type="match status" value="1"/>
</dbReference>
<feature type="domain" description="Protein kinase" evidence="11">
    <location>
        <begin position="4"/>
        <end position="263"/>
    </location>
</feature>
<evidence type="ECO:0000256" key="6">
    <source>
        <dbReference type="ARBA" id="ARBA00022777"/>
    </source>
</evidence>
<sequence length="497" mass="56455">MEKYEIIQKLGTGACGAVYLAKDKESKRQFALKKIELDDKKKVRTKEYVLKEANILEQLKHPHIVGFQESFLDGNDQFLIILQDYCDDGTIQDKIQDAERINSSFEEKQIMEWFIQIVMAVQYIHSKKVLHRDLKTENVFLTKKNVIKIGDFGISKRLDNTIDVAKTVVGTPSYLSPELCQDIPYNSKSDIWAVGCVLYELCALHRPFDANSLLGLFFKIIKAEFEPIPSMYNTDLHSLVNSLLQKSPEERPSASAILNLPFIKEHLAGFIEEKETLLQQKVLKDNSSKQSPVVPSSAIKLAKHSDQSPSPRIRRKQNFLSPGDLQVSSSSVKRDPSPGTDQVKPDRSPKREAGEELDYSDDFDESSDSEIEEDIVNIEDEDTTIEQSVEYADDFEEYDSSEDLDEIVNQAKEAQDLQPVDDYFEESFNAKNAAFSQTQIIKRHYLDAIKKEGDMSQVQKLVHDGTLPKSLFGLDLQCTSDRGELCYLTSEDLTDVL</sequence>
<evidence type="ECO:0000256" key="1">
    <source>
        <dbReference type="ARBA" id="ARBA00010886"/>
    </source>
</evidence>
<keyword evidence="3" id="KW-0723">Serine/threonine-protein kinase</keyword>
<dbReference type="GO" id="GO:0005524">
    <property type="term" value="F:ATP binding"/>
    <property type="evidence" value="ECO:0007669"/>
    <property type="project" value="UniProtKB-KW"/>
</dbReference>
<dbReference type="PANTHER" id="PTHR44899:SF3">
    <property type="entry name" value="SERINE_THREONINE-PROTEIN KINASE NEK1"/>
    <property type="match status" value="1"/>
</dbReference>
<dbReference type="PANTHER" id="PTHR44899">
    <property type="entry name" value="CAMK FAMILY PROTEIN KINASE"/>
    <property type="match status" value="1"/>
</dbReference>
<dbReference type="InterPro" id="IPR011009">
    <property type="entry name" value="Kinase-like_dom_sf"/>
</dbReference>
<evidence type="ECO:0000256" key="10">
    <source>
        <dbReference type="SAM" id="MobiDB-lite"/>
    </source>
</evidence>
<dbReference type="PROSITE" id="PS50011">
    <property type="entry name" value="PROTEIN_KINASE_DOM"/>
    <property type="match status" value="1"/>
</dbReference>
<keyword evidence="5" id="KW-0547">Nucleotide-binding</keyword>